<gene>
    <name evidence="1" type="primary">orf170</name>
</gene>
<dbReference type="GeneID" id="32884467"/>
<sequence length="170" mass="19822">MRKDQKTSSRERSLLAVAKNKEAGILFWSKDWQSQQGQKANKISKQKKTLFYDSSWQAQQGRKSGLQNTKQQQLARKKVGKVLGSKWGQLNGLKNQSVNLKKTLSKEMIWFYEKSDVSFFLTVPPQKSFAMVINILQAKTPEKINKGSFYKILHGTRPQMYGWRLWFIKF</sequence>
<dbReference type="AlphaFoldDB" id="A0A1W6EHT0"/>
<dbReference type="EMBL" id="KY407661">
    <property type="protein sequence ID" value="ARK14905.1"/>
    <property type="molecule type" value="Genomic_DNA"/>
</dbReference>
<keyword evidence="1" id="KW-0255">Endonuclease</keyword>
<keyword evidence="1" id="KW-0378">Hydrolase</keyword>
<reference evidence="1" key="1">
    <citation type="journal article" date="2017" name="Sci. Rep.">
        <title>Divergent copies of the large inverted repeat in the chloroplast genomes of ulvophycean green algae.</title>
        <authorList>
            <person name="Turmel M."/>
            <person name="Otis C."/>
            <person name="Lemieux C."/>
        </authorList>
    </citation>
    <scope>NUCLEOTIDE SEQUENCE</scope>
</reference>
<dbReference type="RefSeq" id="YP_009367922.1">
    <property type="nucleotide sequence ID" value="NC_034714.1"/>
</dbReference>
<accession>A0A1W6EHT0</accession>
<evidence type="ECO:0000313" key="1">
    <source>
        <dbReference type="EMBL" id="ARK14905.1"/>
    </source>
</evidence>
<keyword evidence="1" id="KW-0934">Plastid</keyword>
<keyword evidence="1" id="KW-0150">Chloroplast</keyword>
<name>A0A1W6EHT0_9CHLO</name>
<protein>
    <submittedName>
        <fullName evidence="1">Putative HNH homing endonuclease</fullName>
    </submittedName>
</protein>
<organism evidence="1">
    <name type="scientific">Hazenia capsulata</name>
    <dbReference type="NCBI Taxonomy" id="2202518"/>
    <lineage>
        <taxon>Eukaryota</taxon>
        <taxon>Viridiplantae</taxon>
        <taxon>Chlorophyta</taxon>
        <taxon>core chlorophytes</taxon>
        <taxon>Ulvophyceae</taxon>
        <taxon>OUU clade</taxon>
        <taxon>Ulotrichales</taxon>
        <taxon>Hazeniaceae</taxon>
        <taxon>Hazenia</taxon>
    </lineage>
</organism>
<geneLocation type="chloroplast" evidence="1"/>
<keyword evidence="1" id="KW-0540">Nuclease</keyword>
<proteinExistence type="predicted"/>
<dbReference type="GO" id="GO:0004519">
    <property type="term" value="F:endonuclease activity"/>
    <property type="evidence" value="ECO:0007669"/>
    <property type="project" value="UniProtKB-KW"/>
</dbReference>